<organism evidence="2 3">
    <name type="scientific">Micromonas commoda (strain RCC299 / NOUM17 / CCMP2709)</name>
    <name type="common">Picoplanktonic green alga</name>
    <dbReference type="NCBI Taxonomy" id="296587"/>
    <lineage>
        <taxon>Eukaryota</taxon>
        <taxon>Viridiplantae</taxon>
        <taxon>Chlorophyta</taxon>
        <taxon>Mamiellophyceae</taxon>
        <taxon>Mamiellales</taxon>
        <taxon>Mamiellaceae</taxon>
        <taxon>Micromonas</taxon>
    </lineage>
</organism>
<dbReference type="Proteomes" id="UP000002009">
    <property type="component" value="Chromosome 5"/>
</dbReference>
<gene>
    <name evidence="2" type="ORF">MICPUN_108323</name>
</gene>
<accession>C1E6Z4</accession>
<dbReference type="KEGG" id="mis:MICPUN_108323"/>
<reference evidence="2 3" key="1">
    <citation type="journal article" date="2009" name="Science">
        <title>Green evolution and dynamic adaptations revealed by genomes of the marine picoeukaryotes Micromonas.</title>
        <authorList>
            <person name="Worden A.Z."/>
            <person name="Lee J.H."/>
            <person name="Mock T."/>
            <person name="Rouze P."/>
            <person name="Simmons M.P."/>
            <person name="Aerts A.L."/>
            <person name="Allen A.E."/>
            <person name="Cuvelier M.L."/>
            <person name="Derelle E."/>
            <person name="Everett M.V."/>
            <person name="Foulon E."/>
            <person name="Grimwood J."/>
            <person name="Gundlach H."/>
            <person name="Henrissat B."/>
            <person name="Napoli C."/>
            <person name="McDonald S.M."/>
            <person name="Parker M.S."/>
            <person name="Rombauts S."/>
            <person name="Salamov A."/>
            <person name="Von Dassow P."/>
            <person name="Badger J.H."/>
            <person name="Coutinho P.M."/>
            <person name="Demir E."/>
            <person name="Dubchak I."/>
            <person name="Gentemann C."/>
            <person name="Eikrem W."/>
            <person name="Gready J.E."/>
            <person name="John U."/>
            <person name="Lanier W."/>
            <person name="Lindquist E.A."/>
            <person name="Lucas S."/>
            <person name="Mayer K.F."/>
            <person name="Moreau H."/>
            <person name="Not F."/>
            <person name="Otillar R."/>
            <person name="Panaud O."/>
            <person name="Pangilinan J."/>
            <person name="Paulsen I."/>
            <person name="Piegu B."/>
            <person name="Poliakov A."/>
            <person name="Robbens S."/>
            <person name="Schmutz J."/>
            <person name="Toulza E."/>
            <person name="Wyss T."/>
            <person name="Zelensky A."/>
            <person name="Zhou K."/>
            <person name="Armbrust E.V."/>
            <person name="Bhattacharya D."/>
            <person name="Goodenough U.W."/>
            <person name="Van de Peer Y."/>
            <person name="Grigoriev I.V."/>
        </authorList>
    </citation>
    <scope>NUCLEOTIDE SEQUENCE [LARGE SCALE GENOMIC DNA]</scope>
    <source>
        <strain evidence="3">RCC299 / NOUM17</strain>
    </source>
</reference>
<feature type="region of interest" description="Disordered" evidence="1">
    <location>
        <begin position="164"/>
        <end position="185"/>
    </location>
</feature>
<dbReference type="EMBL" id="CP001326">
    <property type="protein sequence ID" value="ACO63893.1"/>
    <property type="molecule type" value="Genomic_DNA"/>
</dbReference>
<dbReference type="GeneID" id="8243921"/>
<evidence type="ECO:0000313" key="3">
    <source>
        <dbReference type="Proteomes" id="UP000002009"/>
    </source>
</evidence>
<sequence>MPNVADAVAEAAAEMVAEESADRRRAEEAVSAAAAAVGGAQLAGSSLGVGHHGFTRDFGYHHEYQGAAGPAGGAPGGYGPPRYVQGYPQGFAYHSFPQPTAHPHGAHQSNHQRMSGTGLWHAPPPSVGPDADVHAAAQLYAKQRSDRAPPPPLHADPQWVRYSTNNATNAGAGGPSPPESKWKNVTNDSYVKNEDGLGLGAAARAQRGFKRGGSGDRGARRMVLRPDGALVETTGVDDESPETLQGLSRDSPESPGDSTDPGMSVLTSLAAAPTWMPSASEANLLQRLNDELKETRENSNSPRGTDGAIPRKGSDPRLVLGEMRNPSLSRFSEMERSDSLCSLGVYDSQFWSSVLDNGPDVLGSDPAA</sequence>
<evidence type="ECO:0000256" key="1">
    <source>
        <dbReference type="SAM" id="MobiDB-lite"/>
    </source>
</evidence>
<evidence type="ECO:0000313" key="2">
    <source>
        <dbReference type="EMBL" id="ACO63893.1"/>
    </source>
</evidence>
<feature type="region of interest" description="Disordered" evidence="1">
    <location>
        <begin position="95"/>
        <end position="131"/>
    </location>
</feature>
<proteinExistence type="predicted"/>
<name>C1E6Z4_MICCC</name>
<keyword evidence="3" id="KW-1185">Reference proteome</keyword>
<feature type="region of interest" description="Disordered" evidence="1">
    <location>
        <begin position="204"/>
        <end position="333"/>
    </location>
</feature>
<dbReference type="InParanoid" id="C1E6Z4"/>
<dbReference type="AlphaFoldDB" id="C1E6Z4"/>
<feature type="compositionally biased region" description="Basic and acidic residues" evidence="1">
    <location>
        <begin position="288"/>
        <end position="297"/>
    </location>
</feature>
<protein>
    <submittedName>
        <fullName evidence="2">Uncharacterized protein</fullName>
    </submittedName>
</protein>
<dbReference type="RefSeq" id="XP_002502635.1">
    <property type="nucleotide sequence ID" value="XM_002502589.1"/>
</dbReference>